<evidence type="ECO:0000313" key="2">
    <source>
        <dbReference type="Proteomes" id="UP000886501"/>
    </source>
</evidence>
<keyword evidence="1" id="KW-0378">Hydrolase</keyword>
<evidence type="ECO:0000313" key="1">
    <source>
        <dbReference type="EMBL" id="KAF9648006.1"/>
    </source>
</evidence>
<dbReference type="Proteomes" id="UP000886501">
    <property type="component" value="Unassembled WGS sequence"/>
</dbReference>
<organism evidence="1 2">
    <name type="scientific">Thelephora ganbajun</name>
    <name type="common">Ganba fungus</name>
    <dbReference type="NCBI Taxonomy" id="370292"/>
    <lineage>
        <taxon>Eukaryota</taxon>
        <taxon>Fungi</taxon>
        <taxon>Dikarya</taxon>
        <taxon>Basidiomycota</taxon>
        <taxon>Agaricomycotina</taxon>
        <taxon>Agaricomycetes</taxon>
        <taxon>Thelephorales</taxon>
        <taxon>Thelephoraceae</taxon>
        <taxon>Thelephora</taxon>
    </lineage>
</organism>
<sequence>MVNDGRDNSYTHLGENGHPSPWLEKQQSGNRKSKILLVGALVGIVAIIAIGVGVGVSLSNKNRTKSSGNTPNNNGTSGDNTTTPVQQENPNDPSTFKKDSRLKQSFYGLAYSPNGVIYPDCGAKLPDVITDIQLMSQLTKRIRLYGSDCDLSHLVMEAIKQTKVDMKVTLGIYVSPDGDYTAYDRQKVAITDVLKKYGTDHVAGITVGNEEQNLTRDYSPRAIFFHYLNDHGGTDANGAVGNQGADLLIVNITDTRNLLKGLELSIPVGNSDAGSYFNTKVLQAVDYGMANVHPWFANTTVQNGPQWTWDFFEQTDVAAANALSNKPEMSIAEVGWPTASKDAGNANNGASPASEENLQYFIDNFVCQSNQKGIKYFFFEFFDEKWKDDTFGGVEGHWGLFYQNKTLKGITIPNCPI</sequence>
<proteinExistence type="predicted"/>
<accession>A0ACB6ZEF2</accession>
<keyword evidence="2" id="KW-1185">Reference proteome</keyword>
<reference evidence="1" key="2">
    <citation type="journal article" date="2020" name="Nat. Commun.">
        <title>Large-scale genome sequencing of mycorrhizal fungi provides insights into the early evolution of symbiotic traits.</title>
        <authorList>
            <person name="Miyauchi S."/>
            <person name="Kiss E."/>
            <person name="Kuo A."/>
            <person name="Drula E."/>
            <person name="Kohler A."/>
            <person name="Sanchez-Garcia M."/>
            <person name="Morin E."/>
            <person name="Andreopoulos B."/>
            <person name="Barry K.W."/>
            <person name="Bonito G."/>
            <person name="Buee M."/>
            <person name="Carver A."/>
            <person name="Chen C."/>
            <person name="Cichocki N."/>
            <person name="Clum A."/>
            <person name="Culley D."/>
            <person name="Crous P.W."/>
            <person name="Fauchery L."/>
            <person name="Girlanda M."/>
            <person name="Hayes R.D."/>
            <person name="Keri Z."/>
            <person name="LaButti K."/>
            <person name="Lipzen A."/>
            <person name="Lombard V."/>
            <person name="Magnuson J."/>
            <person name="Maillard F."/>
            <person name="Murat C."/>
            <person name="Nolan M."/>
            <person name="Ohm R.A."/>
            <person name="Pangilinan J."/>
            <person name="Pereira M.F."/>
            <person name="Perotto S."/>
            <person name="Peter M."/>
            <person name="Pfister S."/>
            <person name="Riley R."/>
            <person name="Sitrit Y."/>
            <person name="Stielow J.B."/>
            <person name="Szollosi G."/>
            <person name="Zifcakova L."/>
            <person name="Stursova M."/>
            <person name="Spatafora J.W."/>
            <person name="Tedersoo L."/>
            <person name="Vaario L.M."/>
            <person name="Yamada A."/>
            <person name="Yan M."/>
            <person name="Wang P."/>
            <person name="Xu J."/>
            <person name="Bruns T."/>
            <person name="Baldrian P."/>
            <person name="Vilgalys R."/>
            <person name="Dunand C."/>
            <person name="Henrissat B."/>
            <person name="Grigoriev I.V."/>
            <person name="Hibbett D."/>
            <person name="Nagy L.G."/>
            <person name="Martin F.M."/>
        </authorList>
    </citation>
    <scope>NUCLEOTIDE SEQUENCE</scope>
    <source>
        <strain evidence="1">P2</strain>
    </source>
</reference>
<comment type="caution">
    <text evidence="1">The sequence shown here is derived from an EMBL/GenBank/DDBJ whole genome shotgun (WGS) entry which is preliminary data.</text>
</comment>
<protein>
    <submittedName>
        <fullName evidence="1">Glycoside hydrolase</fullName>
    </submittedName>
</protein>
<dbReference type="EMBL" id="MU118022">
    <property type="protein sequence ID" value="KAF9648006.1"/>
    <property type="molecule type" value="Genomic_DNA"/>
</dbReference>
<name>A0ACB6ZEF2_THEGA</name>
<reference evidence="1" key="1">
    <citation type="submission" date="2019-10" db="EMBL/GenBank/DDBJ databases">
        <authorList>
            <consortium name="DOE Joint Genome Institute"/>
            <person name="Kuo A."/>
            <person name="Miyauchi S."/>
            <person name="Kiss E."/>
            <person name="Drula E."/>
            <person name="Kohler A."/>
            <person name="Sanchez-Garcia M."/>
            <person name="Andreopoulos B."/>
            <person name="Barry K.W."/>
            <person name="Bonito G."/>
            <person name="Buee M."/>
            <person name="Carver A."/>
            <person name="Chen C."/>
            <person name="Cichocki N."/>
            <person name="Clum A."/>
            <person name="Culley D."/>
            <person name="Crous P.W."/>
            <person name="Fauchery L."/>
            <person name="Girlanda M."/>
            <person name="Hayes R."/>
            <person name="Keri Z."/>
            <person name="Labutti K."/>
            <person name="Lipzen A."/>
            <person name="Lombard V."/>
            <person name="Magnuson J."/>
            <person name="Maillard F."/>
            <person name="Morin E."/>
            <person name="Murat C."/>
            <person name="Nolan M."/>
            <person name="Ohm R."/>
            <person name="Pangilinan J."/>
            <person name="Pereira M."/>
            <person name="Perotto S."/>
            <person name="Peter M."/>
            <person name="Riley R."/>
            <person name="Sitrit Y."/>
            <person name="Stielow B."/>
            <person name="Szollosi G."/>
            <person name="Zifcakova L."/>
            <person name="Stursova M."/>
            <person name="Spatafora J.W."/>
            <person name="Tedersoo L."/>
            <person name="Vaario L.-M."/>
            <person name="Yamada A."/>
            <person name="Yan M."/>
            <person name="Wang P."/>
            <person name="Xu J."/>
            <person name="Bruns T."/>
            <person name="Baldrian P."/>
            <person name="Vilgalys R."/>
            <person name="Henrissat B."/>
            <person name="Grigoriev I.V."/>
            <person name="Hibbett D."/>
            <person name="Nagy L.G."/>
            <person name="Martin F.M."/>
        </authorList>
    </citation>
    <scope>NUCLEOTIDE SEQUENCE</scope>
    <source>
        <strain evidence="1">P2</strain>
    </source>
</reference>
<gene>
    <name evidence="1" type="ORF">BDM02DRAFT_3187533</name>
</gene>